<dbReference type="InterPro" id="IPR036380">
    <property type="entry name" value="Isochorismatase-like_sf"/>
</dbReference>
<dbReference type="Proteomes" id="UP000282312">
    <property type="component" value="Unassembled WGS sequence"/>
</dbReference>
<dbReference type="PANTHER" id="PTHR43540:SF1">
    <property type="entry name" value="ISOCHORISMATASE HYDROLASE"/>
    <property type="match status" value="1"/>
</dbReference>
<evidence type="ECO:0000256" key="1">
    <source>
        <dbReference type="ARBA" id="ARBA00022801"/>
    </source>
</evidence>
<dbReference type="InterPro" id="IPR050272">
    <property type="entry name" value="Isochorismatase-like_hydrls"/>
</dbReference>
<dbReference type="Pfam" id="PF00857">
    <property type="entry name" value="Isochorismatase"/>
    <property type="match status" value="1"/>
</dbReference>
<dbReference type="RefSeq" id="WP_124771387.1">
    <property type="nucleotide sequence ID" value="NZ_JBEZFR010000029.1"/>
</dbReference>
<reference evidence="3 4" key="1">
    <citation type="submission" date="2018-05" db="EMBL/GenBank/DDBJ databases">
        <title>Micromonospora from Atacama Desert.</title>
        <authorList>
            <person name="Carro L."/>
            <person name="Goodfellow M."/>
            <person name="Klenk H.-P."/>
        </authorList>
    </citation>
    <scope>NUCLEOTIDE SEQUENCE [LARGE SCALE GENOMIC DNA]</scope>
    <source>
        <strain evidence="3 4">LB39</strain>
    </source>
</reference>
<dbReference type="PANTHER" id="PTHR43540">
    <property type="entry name" value="PEROXYUREIDOACRYLATE/UREIDOACRYLATE AMIDOHYDROLASE-RELATED"/>
    <property type="match status" value="1"/>
</dbReference>
<dbReference type="EMBL" id="QGSZ01000139">
    <property type="protein sequence ID" value="RQX06284.1"/>
    <property type="molecule type" value="Genomic_DNA"/>
</dbReference>
<dbReference type="GO" id="GO:0016787">
    <property type="term" value="F:hydrolase activity"/>
    <property type="evidence" value="ECO:0007669"/>
    <property type="project" value="UniProtKB-KW"/>
</dbReference>
<keyword evidence="1" id="KW-0378">Hydrolase</keyword>
<accession>A0A3N9WZP4</accession>
<evidence type="ECO:0000313" key="3">
    <source>
        <dbReference type="EMBL" id="RQX06284.1"/>
    </source>
</evidence>
<evidence type="ECO:0000313" key="4">
    <source>
        <dbReference type="Proteomes" id="UP000282312"/>
    </source>
</evidence>
<organism evidence="3 4">
    <name type="scientific">Micromonospora inaquosa</name>
    <dbReference type="NCBI Taxonomy" id="2203716"/>
    <lineage>
        <taxon>Bacteria</taxon>
        <taxon>Bacillati</taxon>
        <taxon>Actinomycetota</taxon>
        <taxon>Actinomycetes</taxon>
        <taxon>Micromonosporales</taxon>
        <taxon>Micromonosporaceae</taxon>
        <taxon>Micromonospora</taxon>
    </lineage>
</organism>
<comment type="caution">
    <text evidence="3">The sequence shown here is derived from an EMBL/GenBank/DDBJ whole genome shotgun (WGS) entry which is preliminary data.</text>
</comment>
<dbReference type="InterPro" id="IPR000868">
    <property type="entry name" value="Isochorismatase-like_dom"/>
</dbReference>
<feature type="domain" description="Isochorismatase-like" evidence="2">
    <location>
        <begin position="23"/>
        <end position="197"/>
    </location>
</feature>
<proteinExistence type="predicted"/>
<dbReference type="SUPFAM" id="SSF52499">
    <property type="entry name" value="Isochorismatase-like hydrolases"/>
    <property type="match status" value="1"/>
</dbReference>
<evidence type="ECO:0000259" key="2">
    <source>
        <dbReference type="Pfam" id="PF00857"/>
    </source>
</evidence>
<name>A0A3N9WZP4_9ACTN</name>
<keyword evidence="4" id="KW-1185">Reference proteome</keyword>
<gene>
    <name evidence="3" type="ORF">DLJ59_05355</name>
</gene>
<sequence length="208" mass="21670">MSPVPDSSDDGFGGALLPGARPAVLVIDLMRAYFDPASPLCLPSADCLSSAGRVIAAARDHRIPVLHTRVAYGPGGVDGGLFVRKVTALQQLFSGGGAMGELMPQVAPAEDELVLVKQYASAFFGTSLASTLRAERIDTVVLVGVSTSGCVRATAVDAIQHGLVPLVVRDAVADRAPGPHEASLFDLQAKYAEVISEARALAYLSEER</sequence>
<dbReference type="Gene3D" id="3.40.50.850">
    <property type="entry name" value="Isochorismatase-like"/>
    <property type="match status" value="1"/>
</dbReference>
<dbReference type="AlphaFoldDB" id="A0A3N9WZP4"/>
<dbReference type="OrthoDB" id="7500697at2"/>
<protein>
    <submittedName>
        <fullName evidence="3">Isochorismatase</fullName>
    </submittedName>
</protein>